<proteinExistence type="predicted"/>
<dbReference type="RefSeq" id="XP_033681692.1">
    <property type="nucleotide sequence ID" value="XM_033829460.1"/>
</dbReference>
<evidence type="ECO:0000313" key="3">
    <source>
        <dbReference type="EMBL" id="KAF2246688.1"/>
    </source>
</evidence>
<sequence length="83" mass="9403">MDAPAHHNDAPPQYARDGIANPTAQPDHDVYLFFSTMSSTHYSWLSLTFPPVLLEFVFPVTCLLAMGFFLALAVYWIRTVWIA</sequence>
<evidence type="ECO:0000256" key="2">
    <source>
        <dbReference type="SAM" id="Phobius"/>
    </source>
</evidence>
<evidence type="ECO:0000313" key="4">
    <source>
        <dbReference type="Proteomes" id="UP000800094"/>
    </source>
</evidence>
<gene>
    <name evidence="3" type="ORF">BU26DRAFT_521132</name>
</gene>
<dbReference type="GeneID" id="54582790"/>
<name>A0A6A6I9D5_9PLEO</name>
<keyword evidence="2" id="KW-0812">Transmembrane</keyword>
<dbReference type="EMBL" id="ML987198">
    <property type="protein sequence ID" value="KAF2246688.1"/>
    <property type="molecule type" value="Genomic_DNA"/>
</dbReference>
<dbReference type="Proteomes" id="UP000800094">
    <property type="component" value="Unassembled WGS sequence"/>
</dbReference>
<dbReference type="AlphaFoldDB" id="A0A6A6I9D5"/>
<keyword evidence="4" id="KW-1185">Reference proteome</keyword>
<feature type="region of interest" description="Disordered" evidence="1">
    <location>
        <begin position="1"/>
        <end position="22"/>
    </location>
</feature>
<keyword evidence="2" id="KW-0472">Membrane</keyword>
<protein>
    <submittedName>
        <fullName evidence="3">Uncharacterized protein</fullName>
    </submittedName>
</protein>
<organism evidence="3 4">
    <name type="scientific">Trematosphaeria pertusa</name>
    <dbReference type="NCBI Taxonomy" id="390896"/>
    <lineage>
        <taxon>Eukaryota</taxon>
        <taxon>Fungi</taxon>
        <taxon>Dikarya</taxon>
        <taxon>Ascomycota</taxon>
        <taxon>Pezizomycotina</taxon>
        <taxon>Dothideomycetes</taxon>
        <taxon>Pleosporomycetidae</taxon>
        <taxon>Pleosporales</taxon>
        <taxon>Massarineae</taxon>
        <taxon>Trematosphaeriaceae</taxon>
        <taxon>Trematosphaeria</taxon>
    </lineage>
</organism>
<evidence type="ECO:0000256" key="1">
    <source>
        <dbReference type="SAM" id="MobiDB-lite"/>
    </source>
</evidence>
<reference evidence="3" key="1">
    <citation type="journal article" date="2020" name="Stud. Mycol.">
        <title>101 Dothideomycetes genomes: a test case for predicting lifestyles and emergence of pathogens.</title>
        <authorList>
            <person name="Haridas S."/>
            <person name="Albert R."/>
            <person name="Binder M."/>
            <person name="Bloem J."/>
            <person name="Labutti K."/>
            <person name="Salamov A."/>
            <person name="Andreopoulos B."/>
            <person name="Baker S."/>
            <person name="Barry K."/>
            <person name="Bills G."/>
            <person name="Bluhm B."/>
            <person name="Cannon C."/>
            <person name="Castanera R."/>
            <person name="Culley D."/>
            <person name="Daum C."/>
            <person name="Ezra D."/>
            <person name="Gonzalez J."/>
            <person name="Henrissat B."/>
            <person name="Kuo A."/>
            <person name="Liang C."/>
            <person name="Lipzen A."/>
            <person name="Lutzoni F."/>
            <person name="Magnuson J."/>
            <person name="Mondo S."/>
            <person name="Nolan M."/>
            <person name="Ohm R."/>
            <person name="Pangilinan J."/>
            <person name="Park H.-J."/>
            <person name="Ramirez L."/>
            <person name="Alfaro M."/>
            <person name="Sun H."/>
            <person name="Tritt A."/>
            <person name="Yoshinaga Y."/>
            <person name="Zwiers L.-H."/>
            <person name="Turgeon B."/>
            <person name="Goodwin S."/>
            <person name="Spatafora J."/>
            <person name="Crous P."/>
            <person name="Grigoriev I."/>
        </authorList>
    </citation>
    <scope>NUCLEOTIDE SEQUENCE</scope>
    <source>
        <strain evidence="3">CBS 122368</strain>
    </source>
</reference>
<feature type="transmembrane region" description="Helical" evidence="2">
    <location>
        <begin position="56"/>
        <end position="77"/>
    </location>
</feature>
<keyword evidence="2" id="KW-1133">Transmembrane helix</keyword>
<accession>A0A6A6I9D5</accession>